<reference evidence="1 2" key="1">
    <citation type="submission" date="2020-02" db="EMBL/GenBank/DDBJ databases">
        <title>Draft genome sequence of Haematococcus lacustris strain NIES-144.</title>
        <authorList>
            <person name="Morimoto D."/>
            <person name="Nakagawa S."/>
            <person name="Yoshida T."/>
            <person name="Sawayama S."/>
        </authorList>
    </citation>
    <scope>NUCLEOTIDE SEQUENCE [LARGE SCALE GENOMIC DNA]</scope>
    <source>
        <strain evidence="1 2">NIES-144</strain>
    </source>
</reference>
<evidence type="ECO:0000313" key="1">
    <source>
        <dbReference type="EMBL" id="GFH30061.1"/>
    </source>
</evidence>
<proteinExistence type="predicted"/>
<gene>
    <name evidence="1" type="ORF">HaLaN_28841</name>
</gene>
<name>A0A6A0ACP7_HAELA</name>
<dbReference type="Proteomes" id="UP000485058">
    <property type="component" value="Unassembled WGS sequence"/>
</dbReference>
<sequence>MNPTASAAKYAILRHLSRSSTPHFKDVSSNATAVKGRTAHSVTAGSIRRLRLPHFGLLLDAIAASAEYWLDGPQAFVPVWLNALQAPKCTRWDVASR</sequence>
<protein>
    <submittedName>
        <fullName evidence="1">Uncharacterized protein</fullName>
    </submittedName>
</protein>
<dbReference type="EMBL" id="BLLF01004686">
    <property type="protein sequence ID" value="GFH30061.1"/>
    <property type="molecule type" value="Genomic_DNA"/>
</dbReference>
<evidence type="ECO:0000313" key="2">
    <source>
        <dbReference type="Proteomes" id="UP000485058"/>
    </source>
</evidence>
<accession>A0A6A0ACP7</accession>
<dbReference type="AlphaFoldDB" id="A0A6A0ACP7"/>
<comment type="caution">
    <text evidence="1">The sequence shown here is derived from an EMBL/GenBank/DDBJ whole genome shotgun (WGS) entry which is preliminary data.</text>
</comment>
<keyword evidence="2" id="KW-1185">Reference proteome</keyword>
<organism evidence="1 2">
    <name type="scientific">Haematococcus lacustris</name>
    <name type="common">Green alga</name>
    <name type="synonym">Haematococcus pluvialis</name>
    <dbReference type="NCBI Taxonomy" id="44745"/>
    <lineage>
        <taxon>Eukaryota</taxon>
        <taxon>Viridiplantae</taxon>
        <taxon>Chlorophyta</taxon>
        <taxon>core chlorophytes</taxon>
        <taxon>Chlorophyceae</taxon>
        <taxon>CS clade</taxon>
        <taxon>Chlamydomonadales</taxon>
        <taxon>Haematococcaceae</taxon>
        <taxon>Haematococcus</taxon>
    </lineage>
</organism>